<feature type="domain" description="Carrier" evidence="4">
    <location>
        <begin position="61"/>
        <end position="135"/>
    </location>
</feature>
<gene>
    <name evidence="5" type="ORF">G3I71_44125</name>
</gene>
<dbReference type="GO" id="GO:0005829">
    <property type="term" value="C:cytosol"/>
    <property type="evidence" value="ECO:0007669"/>
    <property type="project" value="TreeGrafter"/>
</dbReference>
<evidence type="ECO:0000259" key="4">
    <source>
        <dbReference type="PROSITE" id="PS50075"/>
    </source>
</evidence>
<comment type="caution">
    <text evidence="5">The sequence shown here is derived from an EMBL/GenBank/DDBJ whole genome shotgun (WGS) entry which is preliminary data.</text>
</comment>
<evidence type="ECO:0000256" key="2">
    <source>
        <dbReference type="ARBA" id="ARBA00022450"/>
    </source>
</evidence>
<dbReference type="PANTHER" id="PTHR45527:SF1">
    <property type="entry name" value="FATTY ACID SYNTHASE"/>
    <property type="match status" value="1"/>
</dbReference>
<protein>
    <recommendedName>
        <fullName evidence="4">Carrier domain-containing protein</fullName>
    </recommendedName>
</protein>
<dbReference type="GO" id="GO:0043041">
    <property type="term" value="P:amino acid activation for nonribosomal peptide biosynthetic process"/>
    <property type="evidence" value="ECO:0007669"/>
    <property type="project" value="TreeGrafter"/>
</dbReference>
<comment type="cofactor">
    <cofactor evidence="1">
        <name>pantetheine 4'-phosphate</name>
        <dbReference type="ChEBI" id="CHEBI:47942"/>
    </cofactor>
</comment>
<dbReference type="Gene3D" id="3.30.300.30">
    <property type="match status" value="1"/>
</dbReference>
<dbReference type="AlphaFoldDB" id="A0A6B3C6V7"/>
<dbReference type="PROSITE" id="PS50075">
    <property type="entry name" value="CARRIER"/>
    <property type="match status" value="1"/>
</dbReference>
<dbReference type="EMBL" id="JAAGLU010000080">
    <property type="protein sequence ID" value="NEC92591.1"/>
    <property type="molecule type" value="Genomic_DNA"/>
</dbReference>
<keyword evidence="2" id="KW-0596">Phosphopantetheine</keyword>
<dbReference type="InterPro" id="IPR036736">
    <property type="entry name" value="ACP-like_sf"/>
</dbReference>
<dbReference type="PANTHER" id="PTHR45527">
    <property type="entry name" value="NONRIBOSOMAL PEPTIDE SYNTHETASE"/>
    <property type="match status" value="1"/>
</dbReference>
<feature type="non-terminal residue" evidence="5">
    <location>
        <position position="1"/>
    </location>
</feature>
<dbReference type="GO" id="GO:0031177">
    <property type="term" value="F:phosphopantetheine binding"/>
    <property type="evidence" value="ECO:0007669"/>
    <property type="project" value="TreeGrafter"/>
</dbReference>
<sequence>EGRTAEVAALRDRLRTLLPAALVPAVVEVVAALPLTPHGKRDRAAVVAREATGAGAAPYAAPRTATERRLAAVWAEVLGLERVGVDDDFRELGGDSLLVPPLLVAARRAGLALDLTTALRHHTVARLAAALDHSATS</sequence>
<dbReference type="InterPro" id="IPR045851">
    <property type="entry name" value="AMP-bd_C_sf"/>
</dbReference>
<keyword evidence="3" id="KW-0597">Phosphoprotein</keyword>
<reference evidence="5" key="1">
    <citation type="submission" date="2020-01" db="EMBL/GenBank/DDBJ databases">
        <title>Insect and environment-associated Actinomycetes.</title>
        <authorList>
            <person name="Currrie C."/>
            <person name="Chevrette M."/>
            <person name="Carlson C."/>
            <person name="Stubbendieck R."/>
            <person name="Wendt-Pienkowski E."/>
        </authorList>
    </citation>
    <scope>NUCLEOTIDE SEQUENCE</scope>
    <source>
        <strain evidence="5">SID12501</strain>
    </source>
</reference>
<name>A0A6B3C6V7_9ACTN</name>
<evidence type="ECO:0000256" key="3">
    <source>
        <dbReference type="ARBA" id="ARBA00022553"/>
    </source>
</evidence>
<dbReference type="InterPro" id="IPR009081">
    <property type="entry name" value="PP-bd_ACP"/>
</dbReference>
<proteinExistence type="predicted"/>
<accession>A0A6B3C6V7</accession>
<dbReference type="SUPFAM" id="SSF47336">
    <property type="entry name" value="ACP-like"/>
    <property type="match status" value="1"/>
</dbReference>
<dbReference type="SUPFAM" id="SSF56801">
    <property type="entry name" value="Acetyl-CoA synthetase-like"/>
    <property type="match status" value="1"/>
</dbReference>
<dbReference type="RefSeq" id="WP_164324399.1">
    <property type="nucleotide sequence ID" value="NZ_JAAGLU010000080.1"/>
</dbReference>
<dbReference type="GO" id="GO:0044550">
    <property type="term" value="P:secondary metabolite biosynthetic process"/>
    <property type="evidence" value="ECO:0007669"/>
    <property type="project" value="TreeGrafter"/>
</dbReference>
<evidence type="ECO:0000313" key="5">
    <source>
        <dbReference type="EMBL" id="NEC92591.1"/>
    </source>
</evidence>
<evidence type="ECO:0000256" key="1">
    <source>
        <dbReference type="ARBA" id="ARBA00001957"/>
    </source>
</evidence>
<dbReference type="Gene3D" id="1.10.1200.10">
    <property type="entry name" value="ACP-like"/>
    <property type="match status" value="1"/>
</dbReference>
<dbReference type="FunFam" id="1.10.1200.10:FF:000005">
    <property type="entry name" value="Nonribosomal peptide synthetase 1"/>
    <property type="match status" value="1"/>
</dbReference>
<organism evidence="5">
    <name type="scientific">Streptomyces sp. SID12501</name>
    <dbReference type="NCBI Taxonomy" id="2706042"/>
    <lineage>
        <taxon>Bacteria</taxon>
        <taxon>Bacillati</taxon>
        <taxon>Actinomycetota</taxon>
        <taxon>Actinomycetes</taxon>
        <taxon>Kitasatosporales</taxon>
        <taxon>Streptomycetaceae</taxon>
        <taxon>Streptomyces</taxon>
    </lineage>
</organism>
<dbReference type="Pfam" id="PF00550">
    <property type="entry name" value="PP-binding"/>
    <property type="match status" value="1"/>
</dbReference>